<feature type="region of interest" description="Disordered" evidence="7">
    <location>
        <begin position="381"/>
        <end position="429"/>
    </location>
</feature>
<dbReference type="Gene3D" id="2.60.40.150">
    <property type="entry name" value="C2 domain"/>
    <property type="match status" value="1"/>
</dbReference>
<evidence type="ECO:0000256" key="3">
    <source>
        <dbReference type="ARBA" id="ARBA00022553"/>
    </source>
</evidence>
<dbReference type="InterPro" id="IPR019018">
    <property type="entry name" value="Rab-bd_FIP-RBD"/>
</dbReference>
<dbReference type="PANTHER" id="PTHR15746:SF23">
    <property type="entry name" value="RAB11 INTERACTING PROTEIN, ISOFORM A"/>
    <property type="match status" value="1"/>
</dbReference>
<evidence type="ECO:0000256" key="7">
    <source>
        <dbReference type="SAM" id="MobiDB-lite"/>
    </source>
</evidence>
<evidence type="ECO:0000256" key="4">
    <source>
        <dbReference type="ARBA" id="ARBA00022753"/>
    </source>
</evidence>
<evidence type="ECO:0000256" key="1">
    <source>
        <dbReference type="ARBA" id="ARBA00004172"/>
    </source>
</evidence>
<dbReference type="GO" id="GO:0055037">
    <property type="term" value="C:recycling endosome"/>
    <property type="evidence" value="ECO:0007669"/>
    <property type="project" value="UniProtKB-SubCell"/>
</dbReference>
<dbReference type="PANTHER" id="PTHR15746">
    <property type="entry name" value="RAB11-RELATED"/>
    <property type="match status" value="1"/>
</dbReference>
<dbReference type="InterPro" id="IPR037245">
    <property type="entry name" value="FIP-RBD_C_sf"/>
</dbReference>
<feature type="region of interest" description="Disordered" evidence="7">
    <location>
        <begin position="31"/>
        <end position="50"/>
    </location>
</feature>
<evidence type="ECO:0000256" key="5">
    <source>
        <dbReference type="ARBA" id="ARBA00022927"/>
    </source>
</evidence>
<reference evidence="10" key="1">
    <citation type="submission" date="2020-11" db="EMBL/GenBank/DDBJ databases">
        <authorList>
            <person name="Tran Van P."/>
        </authorList>
    </citation>
    <scope>NUCLEOTIDE SEQUENCE</scope>
</reference>
<feature type="compositionally biased region" description="Basic and acidic residues" evidence="7">
    <location>
        <begin position="383"/>
        <end position="397"/>
    </location>
</feature>
<evidence type="ECO:0000256" key="6">
    <source>
        <dbReference type="SAM" id="Coils"/>
    </source>
</evidence>
<keyword evidence="6" id="KW-0175">Coiled coil</keyword>
<dbReference type="InterPro" id="IPR000008">
    <property type="entry name" value="C2_dom"/>
</dbReference>
<feature type="domain" description="C2" evidence="8">
    <location>
        <begin position="33"/>
        <end position="153"/>
    </location>
</feature>
<dbReference type="GO" id="GO:0015031">
    <property type="term" value="P:protein transport"/>
    <property type="evidence" value="ECO:0007669"/>
    <property type="project" value="UniProtKB-KW"/>
</dbReference>
<accession>A0A7R9CC20</accession>
<keyword evidence="4" id="KW-0967">Endosome</keyword>
<sequence length="657" mass="73783">MELLKSQQRQGLLLKVKGVVLGNKNKKKSNRVLTGRGWQPDNRNDGEEGTKKTCDSMFRAKGLLIKGKHGTNDAFVTITLGKLKFQTSVKEKSPPDVDWNEECELLIPKQGNTAEVVLTVLHRNFLAVDEFLGVLNIPLKDFDVYERPRIRWYPLQNKPGKEKTKPRGELEVRIGFIVKAGSLIDLSKKEKNKSSLGHLSQMASSVGGSLLSIGTLEKRKGLKKLTKSLGLKIGRKDKKGKADLLNVGSSITQKSFQKAGDADPGVLSEGESEDEFAEVALCVLHSSLMSSDRMKPRLGDWAFDDLSHDSSASSLNAQTTPAVPKMGSLENLKGGELLHKSSKSPSTGLSTPPIKNKLRSSAHIADKNEEEWEQKLYGKHGKDHVLSTEPLNRRSWEGTRLTLSSQPEEEEPQEEFGRHNSSRPSKPRQILDNIYDTSSNFASGNATDKEKKIFTKNLKSIRIGTIPEVVGADDQVHRVENNIKSKLMESGTKSKNLPNKSNNMDKPIEEMNREELFVVISDLQKTVASQNKKMKELENYLDNLLLRVMETTPRLLQNPFNEWPPANSPRTYVALNSETLLDCLQVVLSDMCRADRRLRIRVATTKMVVYYEYGDNRRVDCVQGTPQIFEGNPFRNTCKYIRAPHRLKSEFQKEIAH</sequence>
<name>A0A7R9CC20_TIMCR</name>
<organism evidence="10">
    <name type="scientific">Timema cristinae</name>
    <name type="common">Walking stick</name>
    <dbReference type="NCBI Taxonomy" id="61476"/>
    <lineage>
        <taxon>Eukaryota</taxon>
        <taxon>Metazoa</taxon>
        <taxon>Ecdysozoa</taxon>
        <taxon>Arthropoda</taxon>
        <taxon>Hexapoda</taxon>
        <taxon>Insecta</taxon>
        <taxon>Pterygota</taxon>
        <taxon>Neoptera</taxon>
        <taxon>Polyneoptera</taxon>
        <taxon>Phasmatodea</taxon>
        <taxon>Timematodea</taxon>
        <taxon>Timematoidea</taxon>
        <taxon>Timematidae</taxon>
        <taxon>Timema</taxon>
    </lineage>
</organism>
<proteinExistence type="predicted"/>
<keyword evidence="2" id="KW-0813">Transport</keyword>
<dbReference type="GO" id="GO:0045055">
    <property type="term" value="P:regulated exocytosis"/>
    <property type="evidence" value="ECO:0007669"/>
    <property type="project" value="TreeGrafter"/>
</dbReference>
<protein>
    <recommendedName>
        <fullName evidence="11">C2 domain-containing protein</fullName>
    </recommendedName>
</protein>
<dbReference type="Pfam" id="PF00168">
    <property type="entry name" value="C2"/>
    <property type="match status" value="1"/>
</dbReference>
<feature type="region of interest" description="Disordered" evidence="7">
    <location>
        <begin position="337"/>
        <end position="362"/>
    </location>
</feature>
<feature type="coiled-coil region" evidence="6">
    <location>
        <begin position="520"/>
        <end position="547"/>
    </location>
</feature>
<dbReference type="SUPFAM" id="SSF144270">
    <property type="entry name" value="Eferin C-derminal domain-like"/>
    <property type="match status" value="1"/>
</dbReference>
<dbReference type="InterPro" id="IPR037789">
    <property type="entry name" value="FIP_classI"/>
</dbReference>
<keyword evidence="3" id="KW-0597">Phosphoprotein</keyword>
<dbReference type="InterPro" id="IPR035892">
    <property type="entry name" value="C2_domain_sf"/>
</dbReference>
<keyword evidence="5" id="KW-0653">Protein transport</keyword>
<evidence type="ECO:0000313" key="10">
    <source>
        <dbReference type="EMBL" id="CAD7392923.1"/>
    </source>
</evidence>
<comment type="subcellular location">
    <subcellularLocation>
        <location evidence="1">Recycling endosome</location>
    </subcellularLocation>
</comment>
<dbReference type="PROSITE" id="PS50004">
    <property type="entry name" value="C2"/>
    <property type="match status" value="1"/>
</dbReference>
<dbReference type="EMBL" id="OC316609">
    <property type="protein sequence ID" value="CAD7392923.1"/>
    <property type="molecule type" value="Genomic_DNA"/>
</dbReference>
<dbReference type="GO" id="GO:0031267">
    <property type="term" value="F:small GTPase binding"/>
    <property type="evidence" value="ECO:0007669"/>
    <property type="project" value="InterPro"/>
</dbReference>
<evidence type="ECO:0008006" key="11">
    <source>
        <dbReference type="Google" id="ProtNLM"/>
    </source>
</evidence>
<dbReference type="Gene3D" id="1.20.5.2440">
    <property type="match status" value="1"/>
</dbReference>
<dbReference type="PROSITE" id="PS51511">
    <property type="entry name" value="FIP_RBD"/>
    <property type="match status" value="1"/>
</dbReference>
<dbReference type="Pfam" id="PF09457">
    <property type="entry name" value="RBD-FIP"/>
    <property type="match status" value="1"/>
</dbReference>
<dbReference type="SMART" id="SM00239">
    <property type="entry name" value="C2"/>
    <property type="match status" value="1"/>
</dbReference>
<dbReference type="SUPFAM" id="SSF49562">
    <property type="entry name" value="C2 domain (Calcium/lipid-binding domain, CaLB)"/>
    <property type="match status" value="1"/>
</dbReference>
<feature type="domain" description="FIP-RBD" evidence="9">
    <location>
        <begin position="497"/>
        <end position="559"/>
    </location>
</feature>
<dbReference type="AlphaFoldDB" id="A0A7R9CC20"/>
<evidence type="ECO:0000259" key="8">
    <source>
        <dbReference type="PROSITE" id="PS50004"/>
    </source>
</evidence>
<evidence type="ECO:0000256" key="2">
    <source>
        <dbReference type="ARBA" id="ARBA00022448"/>
    </source>
</evidence>
<gene>
    <name evidence="10" type="ORF">TCEB3V08_LOCUS925</name>
</gene>
<dbReference type="FunFam" id="2.60.40.150:FF:000151">
    <property type="entry name" value="Rab11 family-interacting protein 1"/>
    <property type="match status" value="1"/>
</dbReference>
<evidence type="ECO:0000259" key="9">
    <source>
        <dbReference type="PROSITE" id="PS51511"/>
    </source>
</evidence>